<dbReference type="InterPro" id="IPR006171">
    <property type="entry name" value="TOPRIM_dom"/>
</dbReference>
<feature type="domain" description="Toprim" evidence="15">
    <location>
        <begin position="260"/>
        <end position="341"/>
    </location>
</feature>
<dbReference type="HAMAP" id="MF_00974">
    <property type="entry name" value="DNA_primase_DnaG"/>
    <property type="match status" value="1"/>
</dbReference>
<dbReference type="PANTHER" id="PTHR30313:SF2">
    <property type="entry name" value="DNA PRIMASE"/>
    <property type="match status" value="1"/>
</dbReference>
<dbReference type="PANTHER" id="PTHR30313">
    <property type="entry name" value="DNA PRIMASE"/>
    <property type="match status" value="1"/>
</dbReference>
<dbReference type="GO" id="GO:1990077">
    <property type="term" value="C:primosome complex"/>
    <property type="evidence" value="ECO:0007669"/>
    <property type="project" value="UniProtKB-KW"/>
</dbReference>
<dbReference type="Gene3D" id="3.90.980.10">
    <property type="entry name" value="DNA primase, catalytic core, N-terminal domain"/>
    <property type="match status" value="1"/>
</dbReference>
<evidence type="ECO:0000256" key="14">
    <source>
        <dbReference type="PIRSR" id="PIRSR002811-1"/>
    </source>
</evidence>
<gene>
    <name evidence="12 16" type="primary">dnaG</name>
    <name evidence="16" type="ORF">NC799_01310</name>
</gene>
<dbReference type="Pfam" id="PF10410">
    <property type="entry name" value="DnaB_bind"/>
    <property type="match status" value="1"/>
</dbReference>
<keyword evidence="9" id="KW-0460">Magnesium</keyword>
<dbReference type="SMART" id="SM00493">
    <property type="entry name" value="TOPRIM"/>
    <property type="match status" value="1"/>
</dbReference>
<dbReference type="InterPro" id="IPR037068">
    <property type="entry name" value="DNA_primase_core_N_sf"/>
</dbReference>
<evidence type="ECO:0000256" key="7">
    <source>
        <dbReference type="ARBA" id="ARBA00022771"/>
    </source>
</evidence>
<keyword evidence="8 12" id="KW-0862">Zinc</keyword>
<reference evidence="16" key="1">
    <citation type="submission" date="2022-06" db="EMBL/GenBank/DDBJ databases">
        <title>Aquibacillus sp. a new bacterium isolated from soil saline samples.</title>
        <authorList>
            <person name="Galisteo C."/>
            <person name="De La Haba R."/>
            <person name="Sanchez-Porro C."/>
            <person name="Ventosa A."/>
        </authorList>
    </citation>
    <scope>NUCLEOTIDE SEQUENCE</scope>
    <source>
        <strain evidence="16">3ASR75-54</strain>
    </source>
</reference>
<dbReference type="Gene3D" id="6.10.140.360">
    <property type="match status" value="1"/>
</dbReference>
<dbReference type="FunFam" id="3.90.580.10:FF:000001">
    <property type="entry name" value="DNA primase"/>
    <property type="match status" value="1"/>
</dbReference>
<feature type="zinc finger region" description="CHC2-type" evidence="12 14">
    <location>
        <begin position="40"/>
        <end position="64"/>
    </location>
</feature>
<keyword evidence="10 12" id="KW-0238">DNA-binding</keyword>
<evidence type="ECO:0000256" key="6">
    <source>
        <dbReference type="ARBA" id="ARBA00022723"/>
    </source>
</evidence>
<comment type="catalytic activity">
    <reaction evidence="12">
        <text>ssDNA + n NTP = ssDNA/pppN(pN)n-1 hybrid + (n-1) diphosphate.</text>
        <dbReference type="EC" id="2.7.7.101"/>
    </reaction>
</comment>
<dbReference type="InterPro" id="IPR016136">
    <property type="entry name" value="DNA_helicase_N/primase_C"/>
</dbReference>
<evidence type="ECO:0000256" key="3">
    <source>
        <dbReference type="ARBA" id="ARBA00022679"/>
    </source>
</evidence>
<dbReference type="SUPFAM" id="SSF48024">
    <property type="entry name" value="N-terminal domain of DnaB helicase"/>
    <property type="match status" value="1"/>
</dbReference>
<dbReference type="GO" id="GO:0006269">
    <property type="term" value="P:DNA replication, synthesis of primer"/>
    <property type="evidence" value="ECO:0007669"/>
    <property type="project" value="UniProtKB-UniRule"/>
</dbReference>
<dbReference type="RefSeq" id="WP_272444505.1">
    <property type="nucleotide sequence ID" value="NZ_JAMQKC010000001.1"/>
</dbReference>
<organism evidence="16 17">
    <name type="scientific">Aquibacillus salsiterrae</name>
    <dbReference type="NCBI Taxonomy" id="2950439"/>
    <lineage>
        <taxon>Bacteria</taxon>
        <taxon>Bacillati</taxon>
        <taxon>Bacillota</taxon>
        <taxon>Bacilli</taxon>
        <taxon>Bacillales</taxon>
        <taxon>Bacillaceae</taxon>
        <taxon>Aquibacillus</taxon>
    </lineage>
</organism>
<dbReference type="InterPro" id="IPR030846">
    <property type="entry name" value="DnaG_bac"/>
</dbReference>
<dbReference type="Gene3D" id="1.10.860.10">
    <property type="entry name" value="DNAb Helicase, Chain A"/>
    <property type="match status" value="1"/>
</dbReference>
<dbReference type="Gene3D" id="3.40.1360.10">
    <property type="match status" value="1"/>
</dbReference>
<evidence type="ECO:0000256" key="12">
    <source>
        <dbReference type="HAMAP-Rule" id="MF_00974"/>
    </source>
</evidence>
<dbReference type="GO" id="GO:0005524">
    <property type="term" value="F:ATP binding"/>
    <property type="evidence" value="ECO:0007669"/>
    <property type="project" value="InterPro"/>
</dbReference>
<evidence type="ECO:0000256" key="13">
    <source>
        <dbReference type="PIRNR" id="PIRNR002811"/>
    </source>
</evidence>
<dbReference type="SMART" id="SM00400">
    <property type="entry name" value="ZnF_CHCC"/>
    <property type="match status" value="1"/>
</dbReference>
<comment type="subunit">
    <text evidence="12">Monomer. Interacts with DnaB.</text>
</comment>
<keyword evidence="6 12" id="KW-0479">Metal-binding</keyword>
<dbReference type="GO" id="GO:0005737">
    <property type="term" value="C:cytoplasm"/>
    <property type="evidence" value="ECO:0007669"/>
    <property type="project" value="TreeGrafter"/>
</dbReference>
<dbReference type="SUPFAM" id="SSF57783">
    <property type="entry name" value="Zinc beta-ribbon"/>
    <property type="match status" value="1"/>
</dbReference>
<dbReference type="InterPro" id="IPR036185">
    <property type="entry name" value="DNA_heli_DnaB-like_N_sf"/>
</dbReference>
<evidence type="ECO:0000256" key="10">
    <source>
        <dbReference type="ARBA" id="ARBA00023125"/>
    </source>
</evidence>
<comment type="caution">
    <text evidence="16">The sequence shown here is derived from an EMBL/GenBank/DDBJ whole genome shotgun (WGS) entry which is preliminary data.</text>
</comment>
<dbReference type="FunFam" id="3.90.980.10:FF:000001">
    <property type="entry name" value="DNA primase"/>
    <property type="match status" value="1"/>
</dbReference>
<protein>
    <recommendedName>
        <fullName evidence="12 13">DNA primase</fullName>
        <ecNumber evidence="12">2.7.7.101</ecNumber>
    </recommendedName>
</protein>
<evidence type="ECO:0000259" key="15">
    <source>
        <dbReference type="PROSITE" id="PS50880"/>
    </source>
</evidence>
<dbReference type="AlphaFoldDB" id="A0A9X3WAG3"/>
<comment type="similarity">
    <text evidence="12 13">Belongs to the DnaG primase family.</text>
</comment>
<dbReference type="InterPro" id="IPR019475">
    <property type="entry name" value="DNA_primase_DnaB-bd"/>
</dbReference>
<dbReference type="GO" id="GO:0000428">
    <property type="term" value="C:DNA-directed RNA polymerase complex"/>
    <property type="evidence" value="ECO:0007669"/>
    <property type="project" value="UniProtKB-KW"/>
</dbReference>
<dbReference type="Pfam" id="PF08275">
    <property type="entry name" value="DNAG_N"/>
    <property type="match status" value="1"/>
</dbReference>
<evidence type="ECO:0000313" key="17">
    <source>
        <dbReference type="Proteomes" id="UP001145069"/>
    </source>
</evidence>
<dbReference type="CDD" id="cd03364">
    <property type="entry name" value="TOPRIM_DnaG_primases"/>
    <property type="match status" value="1"/>
</dbReference>
<dbReference type="SUPFAM" id="SSF56731">
    <property type="entry name" value="DNA primase core"/>
    <property type="match status" value="1"/>
</dbReference>
<dbReference type="GO" id="GO:0003678">
    <property type="term" value="F:DNA helicase activity"/>
    <property type="evidence" value="ECO:0007669"/>
    <property type="project" value="InterPro"/>
</dbReference>
<evidence type="ECO:0000256" key="5">
    <source>
        <dbReference type="ARBA" id="ARBA00022705"/>
    </source>
</evidence>
<dbReference type="InterPro" id="IPR002694">
    <property type="entry name" value="Znf_CHC2"/>
</dbReference>
<keyword evidence="11 12" id="KW-0804">Transcription</keyword>
<keyword evidence="7 12" id="KW-0863">Zinc-finger</keyword>
<dbReference type="Gene3D" id="3.90.580.10">
    <property type="entry name" value="Zinc finger, CHC2-type domain"/>
    <property type="match status" value="1"/>
</dbReference>
<dbReference type="Pfam" id="PF01807">
    <property type="entry name" value="Zn_ribbon_DnaG"/>
    <property type="match status" value="1"/>
</dbReference>
<dbReference type="GO" id="GO:0003677">
    <property type="term" value="F:DNA binding"/>
    <property type="evidence" value="ECO:0007669"/>
    <property type="project" value="UniProtKB-KW"/>
</dbReference>
<evidence type="ECO:0000256" key="2">
    <source>
        <dbReference type="ARBA" id="ARBA00022515"/>
    </source>
</evidence>
<dbReference type="InterPro" id="IPR006295">
    <property type="entry name" value="DNA_primase_DnaG"/>
</dbReference>
<dbReference type="Proteomes" id="UP001145069">
    <property type="component" value="Unassembled WGS sequence"/>
</dbReference>
<evidence type="ECO:0000256" key="9">
    <source>
        <dbReference type="ARBA" id="ARBA00022842"/>
    </source>
</evidence>
<sequence>MPSQIPEETIEEIKKGNDIVDIVGEYVQLKKQGRNFFGLCPFHGEQTPSFSVTQDKQIFHCFGCGKGGNVVTFVMEIEGYSFIQAIEFLANKSGHVLPGMDVQAEQSPYKREQNDVLKAYEWLSKLYHHLLRHTKEGKEGYNYLLSRGFTDDIIDKFQLGFSPGSKDFIAEFLEKKGFHKQLMVKAGILSVNEQDVVTDRFRSRVIFPIRNHLGKCIAFGGRTITNQEPKYLNSPETDLFQKGKLLYNFDLARSAIRKEQKAVLFEGYMDVISAYKAGVHNGVATLGTSITESQAKLLRRYVDTVVICYDADKAGVQAAYKAAKLLKSVNCTVKVATMPNNLDPDEYIGQYGADRFKQDVLDASDTYMTFLMKFLAKDYNLHLEGDRIQYVERILDEIALMERPIEREYYLKELSNQFDLSLDTLSLEVRNRLKKTVSKPDNQRQVSHTKITKGAFSNKKLLPAFHNAERRLIAYMLHNQSICEKVKEEIGGLFNIDDHKVIVTYLYAYYEEGHSPDVSNFIEKLPDTTIQNLVVQIAMIPVLDNISDREINDYIRTIKAEQGDHAKIKSLKAEQRLAEKQKDPVKAAQIGMEILSIQKRLKNFNG</sequence>
<dbReference type="PIRSF" id="PIRSF002811">
    <property type="entry name" value="DnaG"/>
    <property type="match status" value="1"/>
</dbReference>
<keyword evidence="3 12" id="KW-0808">Transferase</keyword>
<comment type="domain">
    <text evidence="12">Contains an N-terminal zinc-binding domain, a central core domain that contains the primase activity, and a C-terminal DnaB-binding domain.</text>
</comment>
<keyword evidence="2 12" id="KW-0639">Primosome</keyword>
<dbReference type="PROSITE" id="PS50880">
    <property type="entry name" value="TOPRIM"/>
    <property type="match status" value="1"/>
</dbReference>
<dbReference type="InterPro" id="IPR013264">
    <property type="entry name" value="DNAG_N"/>
</dbReference>
<keyword evidence="17" id="KW-1185">Reference proteome</keyword>
<evidence type="ECO:0000256" key="11">
    <source>
        <dbReference type="ARBA" id="ARBA00023163"/>
    </source>
</evidence>
<name>A0A9X3WAG3_9BACI</name>
<dbReference type="NCBIfam" id="TIGR01391">
    <property type="entry name" value="dnaG"/>
    <property type="match status" value="1"/>
</dbReference>
<comment type="cofactor">
    <cofactor evidence="12 13 14">
        <name>Zn(2+)</name>
        <dbReference type="ChEBI" id="CHEBI:29105"/>
    </cofactor>
    <text evidence="12 13 14">Binds 1 zinc ion per monomer.</text>
</comment>
<dbReference type="InterPro" id="IPR036977">
    <property type="entry name" value="DNA_primase_Znf_CHC2"/>
</dbReference>
<evidence type="ECO:0000256" key="1">
    <source>
        <dbReference type="ARBA" id="ARBA00022478"/>
    </source>
</evidence>
<dbReference type="EMBL" id="JAMQKC010000001">
    <property type="protein sequence ID" value="MDC3415547.1"/>
    <property type="molecule type" value="Genomic_DNA"/>
</dbReference>
<proteinExistence type="inferred from homology"/>
<dbReference type="InterPro" id="IPR050219">
    <property type="entry name" value="DnaG_primase"/>
</dbReference>
<keyword evidence="1 12" id="KW-0240">DNA-directed RNA polymerase</keyword>
<dbReference type="InterPro" id="IPR034151">
    <property type="entry name" value="TOPRIM_DnaG_bac"/>
</dbReference>
<accession>A0A9X3WAG3</accession>
<keyword evidence="5 12" id="KW-0235">DNA replication</keyword>
<evidence type="ECO:0000313" key="16">
    <source>
        <dbReference type="EMBL" id="MDC3415547.1"/>
    </source>
</evidence>
<keyword evidence="4 12" id="KW-0548">Nucleotidyltransferase</keyword>
<dbReference type="Pfam" id="PF13155">
    <property type="entry name" value="Toprim_2"/>
    <property type="match status" value="1"/>
</dbReference>
<evidence type="ECO:0000256" key="4">
    <source>
        <dbReference type="ARBA" id="ARBA00022695"/>
    </source>
</evidence>
<dbReference type="GO" id="GO:0008270">
    <property type="term" value="F:zinc ion binding"/>
    <property type="evidence" value="ECO:0007669"/>
    <property type="project" value="UniProtKB-UniRule"/>
</dbReference>
<evidence type="ECO:0000256" key="8">
    <source>
        <dbReference type="ARBA" id="ARBA00022833"/>
    </source>
</evidence>
<comment type="function">
    <text evidence="12 13">RNA polymerase that catalyzes the synthesis of short RNA molecules used as primers for DNA polymerase during DNA replication.</text>
</comment>
<dbReference type="EC" id="2.7.7.101" evidence="12"/>
<dbReference type="GO" id="GO:0003899">
    <property type="term" value="F:DNA-directed RNA polymerase activity"/>
    <property type="evidence" value="ECO:0007669"/>
    <property type="project" value="UniProtKB-UniRule"/>
</dbReference>